<comment type="similarity">
    <text evidence="3 11">Belongs to the ALG6/ALG8 glucosyltransferase family.</text>
</comment>
<evidence type="ECO:0000256" key="7">
    <source>
        <dbReference type="ARBA" id="ARBA00022824"/>
    </source>
</evidence>
<dbReference type="EC" id="2.4.1.-" evidence="11"/>
<comment type="caution">
    <text evidence="12">The sequence shown here is derived from an EMBL/GenBank/DDBJ whole genome shotgun (WGS) entry which is preliminary data.</text>
</comment>
<gene>
    <name evidence="12" type="ORF">ALEPTO_LOCUS3050</name>
</gene>
<evidence type="ECO:0000256" key="1">
    <source>
        <dbReference type="ARBA" id="ARBA00004477"/>
    </source>
</evidence>
<evidence type="ECO:0000256" key="6">
    <source>
        <dbReference type="ARBA" id="ARBA00022692"/>
    </source>
</evidence>
<dbReference type="GO" id="GO:0042283">
    <property type="term" value="F:dolichyl pyrophosphate Glc1Man9GlcNAc2 alpha-1,3-glucosyltransferase activity"/>
    <property type="evidence" value="ECO:0007669"/>
    <property type="project" value="UniProtKB-EC"/>
</dbReference>
<evidence type="ECO:0000313" key="12">
    <source>
        <dbReference type="EMBL" id="CAG8492275.1"/>
    </source>
</evidence>
<evidence type="ECO:0000256" key="3">
    <source>
        <dbReference type="ARBA" id="ARBA00008715"/>
    </source>
</evidence>
<dbReference type="AlphaFoldDB" id="A0A9N8WPP5"/>
<comment type="subcellular location">
    <subcellularLocation>
        <location evidence="1 11">Endoplasmic reticulum membrane</location>
        <topology evidence="1 11">Multi-pass membrane protein</topology>
    </subcellularLocation>
</comment>
<keyword evidence="4 11" id="KW-0328">Glycosyltransferase</keyword>
<keyword evidence="5 11" id="KW-0808">Transferase</keyword>
<evidence type="ECO:0000256" key="8">
    <source>
        <dbReference type="ARBA" id="ARBA00022989"/>
    </source>
</evidence>
<evidence type="ECO:0000256" key="5">
    <source>
        <dbReference type="ARBA" id="ARBA00022679"/>
    </source>
</evidence>
<evidence type="ECO:0000256" key="9">
    <source>
        <dbReference type="ARBA" id="ARBA00023136"/>
    </source>
</evidence>
<reference evidence="12" key="1">
    <citation type="submission" date="2021-06" db="EMBL/GenBank/DDBJ databases">
        <authorList>
            <person name="Kallberg Y."/>
            <person name="Tangrot J."/>
            <person name="Rosling A."/>
        </authorList>
    </citation>
    <scope>NUCLEOTIDE SEQUENCE</scope>
    <source>
        <strain evidence="12">FL130A</strain>
    </source>
</reference>
<dbReference type="InterPro" id="IPR004856">
    <property type="entry name" value="Glyco_trans_ALG6/ALG8"/>
</dbReference>
<evidence type="ECO:0000256" key="2">
    <source>
        <dbReference type="ARBA" id="ARBA00004922"/>
    </source>
</evidence>
<dbReference type="Proteomes" id="UP000789508">
    <property type="component" value="Unassembled WGS sequence"/>
</dbReference>
<proteinExistence type="inferred from homology"/>
<protein>
    <recommendedName>
        <fullName evidence="11">Alpha-1,3-glucosyltransferase</fullName>
        <ecNumber evidence="11">2.4.1.-</ecNumber>
    </recommendedName>
</protein>
<evidence type="ECO:0000256" key="11">
    <source>
        <dbReference type="RuleBase" id="RU363110"/>
    </source>
</evidence>
<organism evidence="12 13">
    <name type="scientific">Ambispora leptoticha</name>
    <dbReference type="NCBI Taxonomy" id="144679"/>
    <lineage>
        <taxon>Eukaryota</taxon>
        <taxon>Fungi</taxon>
        <taxon>Fungi incertae sedis</taxon>
        <taxon>Mucoromycota</taxon>
        <taxon>Glomeromycotina</taxon>
        <taxon>Glomeromycetes</taxon>
        <taxon>Archaeosporales</taxon>
        <taxon>Ambisporaceae</taxon>
        <taxon>Ambispora</taxon>
    </lineage>
</organism>
<evidence type="ECO:0000313" key="13">
    <source>
        <dbReference type="Proteomes" id="UP000789508"/>
    </source>
</evidence>
<sequence length="159" mass="18178">MGQLGQLLSRLFPFTRGLCHAYWAPNFWALYSVTDRALIMVGKWLGWTLNEDSLASITRGLVGDVSFAVLPNIKPNITFMVTLFFQITALVKLWRQPKFRNFLGSLIHCGFASFLFGWHVHEKAILLVLIPFSKRKPPTLSHIRHSFDVRIVFVVSFAV</sequence>
<evidence type="ECO:0000256" key="4">
    <source>
        <dbReference type="ARBA" id="ARBA00022676"/>
    </source>
</evidence>
<keyword evidence="13" id="KW-1185">Reference proteome</keyword>
<evidence type="ECO:0000256" key="10">
    <source>
        <dbReference type="ARBA" id="ARBA00047346"/>
    </source>
</evidence>
<keyword evidence="7 11" id="KW-0256">Endoplasmic reticulum</keyword>
<keyword evidence="8" id="KW-1133">Transmembrane helix</keyword>
<accession>A0A9N8WPP5</accession>
<keyword evidence="6" id="KW-0812">Transmembrane</keyword>
<name>A0A9N8WPP5_9GLOM</name>
<dbReference type="Pfam" id="PF03155">
    <property type="entry name" value="Alg6_Alg8"/>
    <property type="match status" value="1"/>
</dbReference>
<dbReference type="OrthoDB" id="1689333at2759"/>
<dbReference type="GO" id="GO:0005789">
    <property type="term" value="C:endoplasmic reticulum membrane"/>
    <property type="evidence" value="ECO:0007669"/>
    <property type="project" value="UniProtKB-SubCell"/>
</dbReference>
<dbReference type="EMBL" id="CAJVPS010000520">
    <property type="protein sequence ID" value="CAG8492275.1"/>
    <property type="molecule type" value="Genomic_DNA"/>
</dbReference>
<dbReference type="PANTHER" id="PTHR12413:SF2">
    <property type="entry name" value="DOLICHYL PYROPHOSPHATE GLC1MAN9GLCNAC2 ALPHA-1,3-GLUCOSYLTRANSFERASE-RELATED"/>
    <property type="match status" value="1"/>
</dbReference>
<keyword evidence="9" id="KW-0472">Membrane</keyword>
<dbReference type="PANTHER" id="PTHR12413">
    <property type="entry name" value="DOLICHYL GLYCOSYLTRANSFERASE"/>
    <property type="match status" value="1"/>
</dbReference>
<dbReference type="GO" id="GO:0006487">
    <property type="term" value="P:protein N-linked glycosylation"/>
    <property type="evidence" value="ECO:0007669"/>
    <property type="project" value="TreeGrafter"/>
</dbReference>
<comment type="pathway">
    <text evidence="2 11">Protein modification; protein glycosylation.</text>
</comment>
<comment type="catalytic activity">
    <reaction evidence="10">
        <text>an alpha-D-Glc-(1-&gt;3)-alpha-D-Man-(1-&gt;2)-alpha-D-Man-(1-&gt;2)-alpha-D-Man-(1-&gt;3)-[alpha-D-Man-(1-&gt;2)-alpha-D-Man-(1-&gt;3)-[alpha-D-Man-(1-&gt;2)-alpha-D-Man-(1-&gt;6)]-alpha-D-Man-(1-&gt;6)]-beta-D-Man-(1-&gt;4)-beta-D-GlcNAc-(1-&gt;4)-alpha-D-GlcNAc-diphospho-di-trans,poly-cis-dolichol + a di-trans,poly-cis-dolichyl beta-D-glucosyl phosphate = an alpha-D-Glc-(1-&gt;3)-alpha-D-Glc-(1-&gt;3)-alpha-D-Man-(1-&gt;2)-alpha-D-Man-(1-&gt;2)-alpha-D-Man-(1-&gt;3)-[alpha-D-Man-(1-&gt;2)-alpha-D-Man-(1-&gt;3)-[alpha-D-Man-(1-&gt;2)-alpha-D-Man-(1-&gt;6)]-alpha-D-Man-(1-&gt;6)]-beta-D-Man-(1-&gt;4)-beta-D-GlcNAc-(1-&gt;4)-alpha-D-GlcNAc-diphospho-di-trans,poly-cis-dolichol + a di-trans,poly-cis-dolichyl phosphate + H(+)</text>
        <dbReference type="Rhea" id="RHEA:31307"/>
        <dbReference type="Rhea" id="RHEA-COMP:19498"/>
        <dbReference type="Rhea" id="RHEA-COMP:19502"/>
        <dbReference type="Rhea" id="RHEA-COMP:19521"/>
        <dbReference type="Rhea" id="RHEA-COMP:19522"/>
        <dbReference type="ChEBI" id="CHEBI:15378"/>
        <dbReference type="ChEBI" id="CHEBI:57525"/>
        <dbReference type="ChEBI" id="CHEBI:57683"/>
        <dbReference type="ChEBI" id="CHEBI:132521"/>
        <dbReference type="ChEBI" id="CHEBI:132522"/>
        <dbReference type="EC" id="2.4.1.265"/>
    </reaction>
    <physiologicalReaction direction="left-to-right" evidence="10">
        <dbReference type="Rhea" id="RHEA:31308"/>
    </physiologicalReaction>
</comment>